<evidence type="ECO:0000259" key="2">
    <source>
        <dbReference type="Pfam" id="PF00857"/>
    </source>
</evidence>
<feature type="domain" description="Isochorismatase-like" evidence="2">
    <location>
        <begin position="7"/>
        <end position="158"/>
    </location>
</feature>
<name>A0ABQ2KIF0_9MICO</name>
<dbReference type="PANTHER" id="PTHR43540">
    <property type="entry name" value="PEROXYUREIDOACRYLATE/UREIDOACRYLATE AMIDOHYDROLASE-RELATED"/>
    <property type="match status" value="1"/>
</dbReference>
<dbReference type="PANTHER" id="PTHR43540:SF6">
    <property type="entry name" value="ISOCHORISMATASE-LIKE DOMAIN-CONTAINING PROTEIN"/>
    <property type="match status" value="1"/>
</dbReference>
<dbReference type="InterPro" id="IPR036380">
    <property type="entry name" value="Isochorismatase-like_sf"/>
</dbReference>
<proteinExistence type="predicted"/>
<dbReference type="Gene3D" id="3.40.50.850">
    <property type="entry name" value="Isochorismatase-like"/>
    <property type="match status" value="1"/>
</dbReference>
<dbReference type="SUPFAM" id="SSF52499">
    <property type="entry name" value="Isochorismatase-like hydrolases"/>
    <property type="match status" value="1"/>
</dbReference>
<keyword evidence="4" id="KW-1185">Reference proteome</keyword>
<organism evidence="3 4">
    <name type="scientific">Agrococcus terreus</name>
    <dbReference type="NCBI Taxonomy" id="574649"/>
    <lineage>
        <taxon>Bacteria</taxon>
        <taxon>Bacillati</taxon>
        <taxon>Actinomycetota</taxon>
        <taxon>Actinomycetes</taxon>
        <taxon>Micrococcales</taxon>
        <taxon>Microbacteriaceae</taxon>
        <taxon>Agrococcus</taxon>
    </lineage>
</organism>
<dbReference type="EMBL" id="BMLM01000001">
    <property type="protein sequence ID" value="GGN84108.1"/>
    <property type="molecule type" value="Genomic_DNA"/>
</dbReference>
<evidence type="ECO:0000313" key="3">
    <source>
        <dbReference type="EMBL" id="GGN84108.1"/>
    </source>
</evidence>
<comment type="caution">
    <text evidence="3">The sequence shown here is derived from an EMBL/GenBank/DDBJ whole genome shotgun (WGS) entry which is preliminary data.</text>
</comment>
<dbReference type="Pfam" id="PF00857">
    <property type="entry name" value="Isochorismatase"/>
    <property type="match status" value="1"/>
</dbReference>
<dbReference type="Proteomes" id="UP000626982">
    <property type="component" value="Unassembled WGS sequence"/>
</dbReference>
<reference evidence="4" key="1">
    <citation type="journal article" date="2019" name="Int. J. Syst. Evol. Microbiol.">
        <title>The Global Catalogue of Microorganisms (GCM) 10K type strain sequencing project: providing services to taxonomists for standard genome sequencing and annotation.</title>
        <authorList>
            <consortium name="The Broad Institute Genomics Platform"/>
            <consortium name="The Broad Institute Genome Sequencing Center for Infectious Disease"/>
            <person name="Wu L."/>
            <person name="Ma J."/>
        </authorList>
    </citation>
    <scope>NUCLEOTIDE SEQUENCE [LARGE SCALE GENOMIC DNA]</scope>
    <source>
        <strain evidence="4">CGMCC 1.6960</strain>
    </source>
</reference>
<keyword evidence="1" id="KW-0378">Hydrolase</keyword>
<accession>A0ABQ2KIF0</accession>
<gene>
    <name evidence="3" type="ORF">GCM10010968_15600</name>
</gene>
<sequence length="195" mass="20548">MAERMRAILVVDVQDSFLAREDEWAQVSAPDIVERIGRVVEHGRASGDAVVWVLHEEPGSGGPFDPALGHVRLQAGLEPGDGDVRIAKRVHSAFAGADADGTGLDERLRALGVDEVVITGIRTEQCCETTARAASDLGYAVTFVLDATATHPHPAWDGGTITAAEIQRATGSALHGRFATVATIGALLADRHRAA</sequence>
<evidence type="ECO:0000313" key="4">
    <source>
        <dbReference type="Proteomes" id="UP000626982"/>
    </source>
</evidence>
<dbReference type="InterPro" id="IPR050272">
    <property type="entry name" value="Isochorismatase-like_hydrls"/>
</dbReference>
<protein>
    <recommendedName>
        <fullName evidence="2">Isochorismatase-like domain-containing protein</fullName>
    </recommendedName>
</protein>
<evidence type="ECO:0000256" key="1">
    <source>
        <dbReference type="ARBA" id="ARBA00022801"/>
    </source>
</evidence>
<dbReference type="InterPro" id="IPR000868">
    <property type="entry name" value="Isochorismatase-like_dom"/>
</dbReference>